<dbReference type="Proteomes" id="UP000801864">
    <property type="component" value="Unassembled WGS sequence"/>
</dbReference>
<protein>
    <submittedName>
        <fullName evidence="2">Uncharacterized protein</fullName>
    </submittedName>
</protein>
<evidence type="ECO:0000256" key="1">
    <source>
        <dbReference type="SAM" id="Phobius"/>
    </source>
</evidence>
<gene>
    <name evidence="2" type="ORF">CFAM422_012992</name>
</gene>
<feature type="transmembrane region" description="Helical" evidence="1">
    <location>
        <begin position="17"/>
        <end position="40"/>
    </location>
</feature>
<feature type="non-terminal residue" evidence="2">
    <location>
        <position position="1"/>
    </location>
</feature>
<keyword evidence="1" id="KW-0472">Membrane</keyword>
<organism evidence="2 3">
    <name type="scientific">Trichoderma lentiforme</name>
    <dbReference type="NCBI Taxonomy" id="1567552"/>
    <lineage>
        <taxon>Eukaryota</taxon>
        <taxon>Fungi</taxon>
        <taxon>Dikarya</taxon>
        <taxon>Ascomycota</taxon>
        <taxon>Pezizomycotina</taxon>
        <taxon>Sordariomycetes</taxon>
        <taxon>Hypocreomycetidae</taxon>
        <taxon>Hypocreales</taxon>
        <taxon>Hypocreaceae</taxon>
        <taxon>Trichoderma</taxon>
    </lineage>
</organism>
<evidence type="ECO:0000313" key="2">
    <source>
        <dbReference type="EMBL" id="KAF3055505.1"/>
    </source>
</evidence>
<proteinExistence type="predicted"/>
<keyword evidence="1" id="KW-1133">Transmembrane helix</keyword>
<evidence type="ECO:0000313" key="3">
    <source>
        <dbReference type="Proteomes" id="UP000801864"/>
    </source>
</evidence>
<sequence length="151" mass="16981">QDLTTTVYESFQPESQALTLIVVTIIFNILSGFIVLLWFYRYRFARQCYYGQHNVPYGFVDHYLAVPRQGKPGACTSGQTVILNVSYFVSVPNTFTEFTISVVPIFPLHHVQIPKKLKRITMGIIAGSMPVLHPLSLTPIEHLADPVALIS</sequence>
<dbReference type="AlphaFoldDB" id="A0A9P4X2Z2"/>
<comment type="caution">
    <text evidence="2">The sequence shown here is derived from an EMBL/GenBank/DDBJ whole genome shotgun (WGS) entry which is preliminary data.</text>
</comment>
<keyword evidence="1" id="KW-0812">Transmembrane</keyword>
<keyword evidence="3" id="KW-1185">Reference proteome</keyword>
<reference evidence="2 3" key="1">
    <citation type="submission" date="2018-06" db="EMBL/GenBank/DDBJ databases">
        <title>Genome analysis of cellulolytic fungus Trichoderma lentiforme CFAM-422.</title>
        <authorList>
            <person name="Steindorff A.S."/>
            <person name="Formighieri E.F."/>
            <person name="Midorikawa G.E.O."/>
            <person name="Tamietti M.S."/>
            <person name="Ramos E.Z."/>
            <person name="Silva A.S."/>
            <person name="Bon E.P.S."/>
            <person name="Mendes T.D."/>
            <person name="Damaso M.C.T."/>
            <person name="Favaro L.C.L."/>
        </authorList>
    </citation>
    <scope>NUCLEOTIDE SEQUENCE [LARGE SCALE GENOMIC DNA]</scope>
    <source>
        <strain evidence="2 3">CFAM-422</strain>
    </source>
</reference>
<accession>A0A9P4X2Z2</accession>
<dbReference type="EMBL" id="QLNT01000035">
    <property type="protein sequence ID" value="KAF3055505.1"/>
    <property type="molecule type" value="Genomic_DNA"/>
</dbReference>
<name>A0A9P4X2Z2_9HYPO</name>